<dbReference type="Proteomes" id="UP001367508">
    <property type="component" value="Unassembled WGS sequence"/>
</dbReference>
<evidence type="ECO:0000313" key="3">
    <source>
        <dbReference type="Proteomes" id="UP001367508"/>
    </source>
</evidence>
<keyword evidence="1" id="KW-0812">Transmembrane</keyword>
<organism evidence="2 3">
    <name type="scientific">Canavalia gladiata</name>
    <name type="common">Sword bean</name>
    <name type="synonym">Dolichos gladiatus</name>
    <dbReference type="NCBI Taxonomy" id="3824"/>
    <lineage>
        <taxon>Eukaryota</taxon>
        <taxon>Viridiplantae</taxon>
        <taxon>Streptophyta</taxon>
        <taxon>Embryophyta</taxon>
        <taxon>Tracheophyta</taxon>
        <taxon>Spermatophyta</taxon>
        <taxon>Magnoliopsida</taxon>
        <taxon>eudicotyledons</taxon>
        <taxon>Gunneridae</taxon>
        <taxon>Pentapetalae</taxon>
        <taxon>rosids</taxon>
        <taxon>fabids</taxon>
        <taxon>Fabales</taxon>
        <taxon>Fabaceae</taxon>
        <taxon>Papilionoideae</taxon>
        <taxon>50 kb inversion clade</taxon>
        <taxon>NPAAA clade</taxon>
        <taxon>indigoferoid/millettioid clade</taxon>
        <taxon>Phaseoleae</taxon>
        <taxon>Canavalia</taxon>
    </lineage>
</organism>
<comment type="caution">
    <text evidence="2">The sequence shown here is derived from an EMBL/GenBank/DDBJ whole genome shotgun (WGS) entry which is preliminary data.</text>
</comment>
<sequence length="271" mass="30529">MHATPMVILSGTLGYIVSPKLAYVGFSFALLFFCRENIAAVSLSLKFIMMDFFILSFIDTYFVMPISWRLSCKLSMRSGVCFVSCAGKDACIEVATLCRDLCFPVEIAGHSVMFVDRKITTTTNLDGMKWILIQKQRLFPGFEPMTSKSQDSNLTVTPRLTLRLVLLDMQELRLFQDSVRNIRIEGFGPAVKFVSSGRLSVTIAIVTFLYEGSICSKIWHFGDFFGDGLVAYLFTSHSLEPDLFTYHIVITLFCFDTAIPMKSRILLGTEE</sequence>
<feature type="transmembrane region" description="Helical" evidence="1">
    <location>
        <begin position="45"/>
        <end position="68"/>
    </location>
</feature>
<evidence type="ECO:0000256" key="1">
    <source>
        <dbReference type="SAM" id="Phobius"/>
    </source>
</evidence>
<keyword evidence="1" id="KW-1133">Transmembrane helix</keyword>
<dbReference type="EMBL" id="JAYMYQ010000006">
    <property type="protein sequence ID" value="KAK7325123.1"/>
    <property type="molecule type" value="Genomic_DNA"/>
</dbReference>
<protein>
    <submittedName>
        <fullName evidence="2">Uncharacterized protein</fullName>
    </submittedName>
</protein>
<keyword evidence="3" id="KW-1185">Reference proteome</keyword>
<feature type="transmembrane region" description="Helical" evidence="1">
    <location>
        <begin position="12"/>
        <end position="33"/>
    </location>
</feature>
<accession>A0AAN9KZL8</accession>
<evidence type="ECO:0000313" key="2">
    <source>
        <dbReference type="EMBL" id="KAK7325123.1"/>
    </source>
</evidence>
<dbReference type="AlphaFoldDB" id="A0AAN9KZL8"/>
<reference evidence="2 3" key="1">
    <citation type="submission" date="2024-01" db="EMBL/GenBank/DDBJ databases">
        <title>The genomes of 5 underutilized Papilionoideae crops provide insights into root nodulation and disease resistanc.</title>
        <authorList>
            <person name="Jiang F."/>
        </authorList>
    </citation>
    <scope>NUCLEOTIDE SEQUENCE [LARGE SCALE GENOMIC DNA]</scope>
    <source>
        <strain evidence="2">LVBAO_FW01</strain>
        <tissue evidence="2">Leaves</tissue>
    </source>
</reference>
<gene>
    <name evidence="2" type="ORF">VNO77_29216</name>
</gene>
<name>A0AAN9KZL8_CANGL</name>
<keyword evidence="1" id="KW-0472">Membrane</keyword>
<proteinExistence type="predicted"/>